<evidence type="ECO:0000313" key="6">
    <source>
        <dbReference type="EMBL" id="KAF5318421.1"/>
    </source>
</evidence>
<evidence type="ECO:0000256" key="1">
    <source>
        <dbReference type="ARBA" id="ARBA00001917"/>
    </source>
</evidence>
<protein>
    <recommendedName>
        <fullName evidence="5">Flavin reductase like domain-containing protein</fullName>
    </recommendedName>
</protein>
<dbReference type="InterPro" id="IPR002563">
    <property type="entry name" value="Flavin_Rdtase-like_dom"/>
</dbReference>
<evidence type="ECO:0000256" key="2">
    <source>
        <dbReference type="ARBA" id="ARBA00022630"/>
    </source>
</evidence>
<keyword evidence="2" id="KW-0285">Flavoprotein</keyword>
<accession>A0A8H5B8Y4</accession>
<comment type="caution">
    <text evidence="6">The sequence shown here is derived from an EMBL/GenBank/DDBJ whole genome shotgun (WGS) entry which is preliminary data.</text>
</comment>
<dbReference type="GO" id="GO:0010181">
    <property type="term" value="F:FMN binding"/>
    <property type="evidence" value="ECO:0007669"/>
    <property type="project" value="InterPro"/>
</dbReference>
<dbReference type="OrthoDB" id="298012at2759"/>
<proteinExistence type="inferred from homology"/>
<name>A0A8H5B8Y4_9AGAR</name>
<comment type="similarity">
    <text evidence="4">Belongs to the flavoredoxin family.</text>
</comment>
<dbReference type="PANTHER" id="PTHR33798:SF5">
    <property type="entry name" value="FLAVIN REDUCTASE LIKE DOMAIN-CONTAINING PROTEIN"/>
    <property type="match status" value="1"/>
</dbReference>
<comment type="cofactor">
    <cofactor evidence="1">
        <name>FMN</name>
        <dbReference type="ChEBI" id="CHEBI:58210"/>
    </cofactor>
</comment>
<reference evidence="6 7" key="1">
    <citation type="journal article" date="2020" name="ISME J.">
        <title>Uncovering the hidden diversity of litter-decomposition mechanisms in mushroom-forming fungi.</title>
        <authorList>
            <person name="Floudas D."/>
            <person name="Bentzer J."/>
            <person name="Ahren D."/>
            <person name="Johansson T."/>
            <person name="Persson P."/>
            <person name="Tunlid A."/>
        </authorList>
    </citation>
    <scope>NUCLEOTIDE SEQUENCE [LARGE SCALE GENOMIC DNA]</scope>
    <source>
        <strain evidence="6 7">CBS 101986</strain>
    </source>
</reference>
<dbReference type="EMBL" id="JAACJJ010000030">
    <property type="protein sequence ID" value="KAF5318421.1"/>
    <property type="molecule type" value="Genomic_DNA"/>
</dbReference>
<dbReference type="Proteomes" id="UP000567179">
    <property type="component" value="Unassembled WGS sequence"/>
</dbReference>
<dbReference type="AlphaFoldDB" id="A0A8H5B8Y4"/>
<dbReference type="Pfam" id="PF01613">
    <property type="entry name" value="Flavin_Reduct"/>
    <property type="match status" value="1"/>
</dbReference>
<gene>
    <name evidence="6" type="ORF">D9619_010923</name>
</gene>
<evidence type="ECO:0000313" key="7">
    <source>
        <dbReference type="Proteomes" id="UP000567179"/>
    </source>
</evidence>
<keyword evidence="3" id="KW-0288">FMN</keyword>
<sequence>MSANLPPFQPSEFRYTESPNPNWTYGQRIESTEQGREWAEGEKQGWTVIDTSKADKRQLYAVMIAGIVPRPVAFVSSLSADGIGNLAPFSWFNQVTSNPPIISISVVNYATVAKDTVRNIRATNGFTVNIISEPWVDQANIGTVDAPYEVNEWPISGLTKAPSIHVKAPRVKESAFSMECELYQAIEIKNPETGAVASTLVLGLVKFIHMRNDVIDAEKGTPDPGKLRAIARLGGITYGKVTEGFILPRPSWKDVGEDIKSALGAALEEDSAKST</sequence>
<evidence type="ECO:0000256" key="4">
    <source>
        <dbReference type="ARBA" id="ARBA00038054"/>
    </source>
</evidence>
<dbReference type="PANTHER" id="PTHR33798">
    <property type="entry name" value="FLAVOPROTEIN OXYGENASE"/>
    <property type="match status" value="1"/>
</dbReference>
<dbReference type="SUPFAM" id="SSF50475">
    <property type="entry name" value="FMN-binding split barrel"/>
    <property type="match status" value="1"/>
</dbReference>
<dbReference type="InterPro" id="IPR012349">
    <property type="entry name" value="Split_barrel_FMN-bd"/>
</dbReference>
<organism evidence="6 7">
    <name type="scientific">Psilocybe cf. subviscida</name>
    <dbReference type="NCBI Taxonomy" id="2480587"/>
    <lineage>
        <taxon>Eukaryota</taxon>
        <taxon>Fungi</taxon>
        <taxon>Dikarya</taxon>
        <taxon>Basidiomycota</taxon>
        <taxon>Agaricomycotina</taxon>
        <taxon>Agaricomycetes</taxon>
        <taxon>Agaricomycetidae</taxon>
        <taxon>Agaricales</taxon>
        <taxon>Agaricineae</taxon>
        <taxon>Strophariaceae</taxon>
        <taxon>Psilocybe</taxon>
    </lineage>
</organism>
<keyword evidence="7" id="KW-1185">Reference proteome</keyword>
<dbReference type="Gene3D" id="2.30.110.10">
    <property type="entry name" value="Electron Transport, Fmn-binding Protein, Chain A"/>
    <property type="match status" value="1"/>
</dbReference>
<evidence type="ECO:0000259" key="5">
    <source>
        <dbReference type="SMART" id="SM00903"/>
    </source>
</evidence>
<feature type="domain" description="Flavin reductase like" evidence="5">
    <location>
        <begin position="65"/>
        <end position="223"/>
    </location>
</feature>
<dbReference type="SMART" id="SM00903">
    <property type="entry name" value="Flavin_Reduct"/>
    <property type="match status" value="1"/>
</dbReference>
<evidence type="ECO:0000256" key="3">
    <source>
        <dbReference type="ARBA" id="ARBA00022643"/>
    </source>
</evidence>